<keyword evidence="3" id="KW-0805">Transcription regulation</keyword>
<dbReference type="InterPro" id="IPR027417">
    <property type="entry name" value="P-loop_NTPase"/>
</dbReference>
<dbReference type="InterPro" id="IPR001867">
    <property type="entry name" value="OmpR/PhoB-type_DNA-bd"/>
</dbReference>
<name>A0ABN2YEN2_9ACTN</name>
<keyword evidence="10" id="KW-1185">Reference proteome</keyword>
<dbReference type="InterPro" id="IPR019734">
    <property type="entry name" value="TPR_rpt"/>
</dbReference>
<accession>A0ABN2YEN2</accession>
<gene>
    <name evidence="9" type="ORF">GCM10009802_31760</name>
</gene>
<dbReference type="InterPro" id="IPR016032">
    <property type="entry name" value="Sig_transdc_resp-reg_C-effctor"/>
</dbReference>
<feature type="region of interest" description="Disordered" evidence="7">
    <location>
        <begin position="258"/>
        <end position="281"/>
    </location>
</feature>
<evidence type="ECO:0000256" key="4">
    <source>
        <dbReference type="ARBA" id="ARBA00023125"/>
    </source>
</evidence>
<dbReference type="Gene3D" id="1.10.10.10">
    <property type="entry name" value="Winged helix-like DNA-binding domain superfamily/Winged helix DNA-binding domain"/>
    <property type="match status" value="1"/>
</dbReference>
<dbReference type="PANTHER" id="PTHR35807">
    <property type="entry name" value="TRANSCRIPTIONAL REGULATOR REDD-RELATED"/>
    <property type="match status" value="1"/>
</dbReference>
<dbReference type="Proteomes" id="UP001500443">
    <property type="component" value="Unassembled WGS sequence"/>
</dbReference>
<feature type="compositionally biased region" description="Basic and acidic residues" evidence="7">
    <location>
        <begin position="1019"/>
        <end position="1040"/>
    </location>
</feature>
<comment type="similarity">
    <text evidence="1">Belongs to the AfsR/DnrI/RedD regulatory family.</text>
</comment>
<dbReference type="SUPFAM" id="SSF46894">
    <property type="entry name" value="C-terminal effector domain of the bipartite response regulators"/>
    <property type="match status" value="1"/>
</dbReference>
<reference evidence="9 10" key="1">
    <citation type="journal article" date="2019" name="Int. J. Syst. Evol. Microbiol.">
        <title>The Global Catalogue of Microorganisms (GCM) 10K type strain sequencing project: providing services to taxonomists for standard genome sequencing and annotation.</title>
        <authorList>
            <consortium name="The Broad Institute Genomics Platform"/>
            <consortium name="The Broad Institute Genome Sequencing Center for Infectious Disease"/>
            <person name="Wu L."/>
            <person name="Ma J."/>
        </authorList>
    </citation>
    <scope>NUCLEOTIDE SEQUENCE [LARGE SCALE GENOMIC DNA]</scope>
    <source>
        <strain evidence="9 10">JCM 15481</strain>
    </source>
</reference>
<organism evidence="9 10">
    <name type="scientific">Streptomyces synnematoformans</name>
    <dbReference type="NCBI Taxonomy" id="415721"/>
    <lineage>
        <taxon>Bacteria</taxon>
        <taxon>Bacillati</taxon>
        <taxon>Actinomycetota</taxon>
        <taxon>Actinomycetes</taxon>
        <taxon>Kitasatosporales</taxon>
        <taxon>Streptomycetaceae</taxon>
        <taxon>Streptomyces</taxon>
    </lineage>
</organism>
<keyword evidence="5" id="KW-0804">Transcription</keyword>
<comment type="caution">
    <text evidence="9">The sequence shown here is derived from an EMBL/GenBank/DDBJ whole genome shotgun (WGS) entry which is preliminary data.</text>
</comment>
<dbReference type="Pfam" id="PF13424">
    <property type="entry name" value="TPR_12"/>
    <property type="match status" value="2"/>
</dbReference>
<dbReference type="InterPro" id="IPR002182">
    <property type="entry name" value="NB-ARC"/>
</dbReference>
<dbReference type="EMBL" id="BAAAPF010000093">
    <property type="protein sequence ID" value="GAA2126050.1"/>
    <property type="molecule type" value="Genomic_DNA"/>
</dbReference>
<feature type="region of interest" description="Disordered" evidence="7">
    <location>
        <begin position="1017"/>
        <end position="1049"/>
    </location>
</feature>
<dbReference type="SMART" id="SM00862">
    <property type="entry name" value="Trans_reg_C"/>
    <property type="match status" value="1"/>
</dbReference>
<evidence type="ECO:0000256" key="2">
    <source>
        <dbReference type="ARBA" id="ARBA00023012"/>
    </source>
</evidence>
<evidence type="ECO:0000256" key="1">
    <source>
        <dbReference type="ARBA" id="ARBA00005820"/>
    </source>
</evidence>
<evidence type="ECO:0000313" key="9">
    <source>
        <dbReference type="EMBL" id="GAA2126050.1"/>
    </source>
</evidence>
<dbReference type="Pfam" id="PF03704">
    <property type="entry name" value="BTAD"/>
    <property type="match status" value="1"/>
</dbReference>
<evidence type="ECO:0000256" key="5">
    <source>
        <dbReference type="ARBA" id="ARBA00023163"/>
    </source>
</evidence>
<dbReference type="Gene3D" id="3.40.50.300">
    <property type="entry name" value="P-loop containing nucleotide triphosphate hydrolases"/>
    <property type="match status" value="1"/>
</dbReference>
<dbReference type="SMART" id="SM00028">
    <property type="entry name" value="TPR"/>
    <property type="match status" value="6"/>
</dbReference>
<dbReference type="InterPro" id="IPR051677">
    <property type="entry name" value="AfsR-DnrI-RedD_regulator"/>
</dbReference>
<dbReference type="PANTHER" id="PTHR35807:SF1">
    <property type="entry name" value="TRANSCRIPTIONAL REGULATOR REDD"/>
    <property type="match status" value="1"/>
</dbReference>
<evidence type="ECO:0000259" key="8">
    <source>
        <dbReference type="PROSITE" id="PS51755"/>
    </source>
</evidence>
<dbReference type="SMART" id="SM00382">
    <property type="entry name" value="AAA"/>
    <property type="match status" value="1"/>
</dbReference>
<dbReference type="InterPro" id="IPR003593">
    <property type="entry name" value="AAA+_ATPase"/>
</dbReference>
<evidence type="ECO:0000256" key="3">
    <source>
        <dbReference type="ARBA" id="ARBA00023015"/>
    </source>
</evidence>
<protein>
    <submittedName>
        <fullName evidence="9">BTAD domain-containing putative transcriptional regulator</fullName>
    </submittedName>
</protein>
<dbReference type="InterPro" id="IPR011990">
    <property type="entry name" value="TPR-like_helical_dom_sf"/>
</dbReference>
<feature type="DNA-binding region" description="OmpR/PhoB-type" evidence="6">
    <location>
        <begin position="1"/>
        <end position="97"/>
    </location>
</feature>
<dbReference type="SUPFAM" id="SSF48452">
    <property type="entry name" value="TPR-like"/>
    <property type="match status" value="3"/>
</dbReference>
<dbReference type="InterPro" id="IPR005158">
    <property type="entry name" value="BTAD"/>
</dbReference>
<dbReference type="SMART" id="SM01043">
    <property type="entry name" value="BTAD"/>
    <property type="match status" value="1"/>
</dbReference>
<dbReference type="PROSITE" id="PS51755">
    <property type="entry name" value="OMPR_PHOB"/>
    <property type="match status" value="1"/>
</dbReference>
<dbReference type="InterPro" id="IPR036388">
    <property type="entry name" value="WH-like_DNA-bd_sf"/>
</dbReference>
<dbReference type="Pfam" id="PF00486">
    <property type="entry name" value="Trans_reg_C"/>
    <property type="match status" value="1"/>
</dbReference>
<dbReference type="Pfam" id="PF00931">
    <property type="entry name" value="NB-ARC"/>
    <property type="match status" value="1"/>
</dbReference>
<keyword evidence="2" id="KW-0902">Two-component regulatory system</keyword>
<evidence type="ECO:0000313" key="10">
    <source>
        <dbReference type="Proteomes" id="UP001500443"/>
    </source>
</evidence>
<evidence type="ECO:0000256" key="6">
    <source>
        <dbReference type="PROSITE-ProRule" id="PRU01091"/>
    </source>
</evidence>
<dbReference type="Gene3D" id="1.25.40.10">
    <property type="entry name" value="Tetratricopeptide repeat domain"/>
    <property type="match status" value="3"/>
</dbReference>
<dbReference type="PRINTS" id="PR00364">
    <property type="entry name" value="DISEASERSIST"/>
</dbReference>
<evidence type="ECO:0000256" key="7">
    <source>
        <dbReference type="SAM" id="MobiDB-lite"/>
    </source>
</evidence>
<proteinExistence type="inferred from homology"/>
<sequence>MRGTGMELRLLGGIEAVAGDGRPLDLGPARQRSVLAALLLDAGRAVSTDQLIDRVWGHTPPQRARETLYSYLSRLRRTLPGGPATLVRGADGYELAVAAESVDVHRFRLLLARGREAEDDAGAAGLFREALALWRGEPFPGVDTPWFNAARTALGKERLAAELDCADVRLRLGDHAALLTALAERTAAHPLDERLAAQYMTALYRCGRSADALAHYRHVRGLLAEELGIDPGRPLQLLHQAVLSADPALSLPESARLTGADRTADARSPAPARPAPPADWSVQCQLPPAVRGFAGRTDLVTRLTQLLEARDAAPVVVSGSPGVGKTALAVHLAHRLRPAFPDGQWYVSLQGTRERPRDPADVLAGLLRISGEDAAAIPESPEDRAGAFRGRVADRRVLLVLDDAADAAQVRPLLPGTTGVAVLVTSRSDLRGLTASHAAHPVPLDVLLPGEAHDLLAGVLGERRVAGEPAAAARLAELCARLPLALRIGAANLAARPGRSLREYADELAGDGRLAKLSIAGDREAAVRTAFDHSYAALEPTAARLFGLLGLHPGPDFTAAAAAALLDCPPAGAAEPLDRLATAGLVQHTGADRYQFHDLLRLYAAERAAADPDRRAAWRRLCDWYLATADAATAFDFTGMAQLPRARGTSGRFRDGPQALAWLDAERANLVAVVARAAAAGPAEIAWQLADQLRMFFYYCGHMPEWEATATAGLRAAEDCGEVQARGAMYHSLGLLRQSTGDSDAALDALHRALDDYRASGLATGETAIFSNLAVHAGRRGEMRLALHYQEAGIEVLRGIDKPVQLGTSLNTLGLIHTYLGQFDRGLDRTTESIEICRRQGQPARTISPLINRALTHSQLGRYEEALADAAEALRLCREHRARWHDPSAHGALAGAHLGMGRLDLAETHAEQALRTAREVGDPGEEADALISLAHLHRLRGRRTPAADHLAAALGITRRCGFRHQEAEAHAALARVHLAAGDAATAADHAELALTTARDLGLPPTEHRALTALAATARATDDPEAAARHEAEARRIEEQTGQHPGPGAQ</sequence>
<dbReference type="SUPFAM" id="SSF52540">
    <property type="entry name" value="P-loop containing nucleoside triphosphate hydrolases"/>
    <property type="match status" value="1"/>
</dbReference>
<feature type="domain" description="OmpR/PhoB-type" evidence="8">
    <location>
        <begin position="1"/>
        <end position="97"/>
    </location>
</feature>
<keyword evidence="4 6" id="KW-0238">DNA-binding</keyword>
<dbReference type="CDD" id="cd15831">
    <property type="entry name" value="BTAD"/>
    <property type="match status" value="1"/>
</dbReference>